<feature type="domain" description="EF-hand" evidence="3">
    <location>
        <begin position="215"/>
        <end position="250"/>
    </location>
</feature>
<dbReference type="EMBL" id="HBGE01084423">
    <property type="protein sequence ID" value="CAD9173546.1"/>
    <property type="molecule type" value="Transcribed_RNA"/>
</dbReference>
<feature type="region of interest" description="Disordered" evidence="2">
    <location>
        <begin position="60"/>
        <end position="86"/>
    </location>
</feature>
<evidence type="ECO:0000313" key="4">
    <source>
        <dbReference type="EMBL" id="CAD9173546.1"/>
    </source>
</evidence>
<keyword evidence="1" id="KW-0106">Calcium</keyword>
<dbReference type="PROSITE" id="PS50222">
    <property type="entry name" value="EF_HAND_2"/>
    <property type="match status" value="1"/>
</dbReference>
<dbReference type="Gene3D" id="1.20.5.170">
    <property type="match status" value="1"/>
</dbReference>
<dbReference type="GO" id="GO:0005509">
    <property type="term" value="F:calcium ion binding"/>
    <property type="evidence" value="ECO:0007669"/>
    <property type="project" value="InterPro"/>
</dbReference>
<organism evidence="4">
    <name type="scientific">Alexandrium catenella</name>
    <name type="common">Red tide dinoflagellate</name>
    <name type="synonym">Gonyaulax catenella</name>
    <dbReference type="NCBI Taxonomy" id="2925"/>
    <lineage>
        <taxon>Eukaryota</taxon>
        <taxon>Sar</taxon>
        <taxon>Alveolata</taxon>
        <taxon>Dinophyceae</taxon>
        <taxon>Gonyaulacales</taxon>
        <taxon>Pyrocystaceae</taxon>
        <taxon>Alexandrium</taxon>
    </lineage>
</organism>
<name>A0A7S1RR64_ALECA</name>
<dbReference type="CDD" id="cd00051">
    <property type="entry name" value="EFh"/>
    <property type="match status" value="1"/>
</dbReference>
<dbReference type="AlphaFoldDB" id="A0A7S1RR64"/>
<feature type="compositionally biased region" description="Basic and acidic residues" evidence="2">
    <location>
        <begin position="19"/>
        <end position="46"/>
    </location>
</feature>
<dbReference type="SUPFAM" id="SSF47473">
    <property type="entry name" value="EF-hand"/>
    <property type="match status" value="1"/>
</dbReference>
<dbReference type="InterPro" id="IPR011992">
    <property type="entry name" value="EF-hand-dom_pair"/>
</dbReference>
<evidence type="ECO:0000259" key="3">
    <source>
        <dbReference type="PROSITE" id="PS50222"/>
    </source>
</evidence>
<dbReference type="Gene3D" id="1.10.238.10">
    <property type="entry name" value="EF-hand"/>
    <property type="match status" value="1"/>
</dbReference>
<dbReference type="PROSITE" id="PS00018">
    <property type="entry name" value="EF_HAND_1"/>
    <property type="match status" value="1"/>
</dbReference>
<dbReference type="Pfam" id="PF13499">
    <property type="entry name" value="EF-hand_7"/>
    <property type="match status" value="1"/>
</dbReference>
<sequence>MAETPAGSGGRAARSLHTHQLEQENGELKQENGELKSRVGELEEENAALKKRVEELEGQLKASAGAATMERTRVPAEASGGGGGGAARAARFAQEEEEEEPLQDIVVYGRQGDKSTQAVMAELKKNGLSFDAFDFDSTKDYMSAMKASGYDGKSKVTPPVVVVRGKHAFWDEPDQAIKVHFPTMLINELRRLGLIKVDEVEAAPRDVTIDVEIAERFHNMQQAFLKVDDNRDGRVSKDELRSMCKKWNIPQSEAERVIREADFDSNSTLDFREFARRFGS</sequence>
<proteinExistence type="predicted"/>
<dbReference type="InterPro" id="IPR018247">
    <property type="entry name" value="EF_Hand_1_Ca_BS"/>
</dbReference>
<dbReference type="InterPro" id="IPR002048">
    <property type="entry name" value="EF_hand_dom"/>
</dbReference>
<accession>A0A7S1RR64</accession>
<protein>
    <recommendedName>
        <fullName evidence="3">EF-hand domain-containing protein</fullName>
    </recommendedName>
</protein>
<reference evidence="4" key="1">
    <citation type="submission" date="2021-01" db="EMBL/GenBank/DDBJ databases">
        <authorList>
            <person name="Corre E."/>
            <person name="Pelletier E."/>
            <person name="Niang G."/>
            <person name="Scheremetjew M."/>
            <person name="Finn R."/>
            <person name="Kale V."/>
            <person name="Holt S."/>
            <person name="Cochrane G."/>
            <person name="Meng A."/>
            <person name="Brown T."/>
            <person name="Cohen L."/>
        </authorList>
    </citation>
    <scope>NUCLEOTIDE SEQUENCE</scope>
    <source>
        <strain evidence="4">OF101</strain>
    </source>
</reference>
<evidence type="ECO:0000256" key="1">
    <source>
        <dbReference type="ARBA" id="ARBA00022837"/>
    </source>
</evidence>
<gene>
    <name evidence="4" type="ORF">ACAT0790_LOCUS50315</name>
</gene>
<evidence type="ECO:0000256" key="2">
    <source>
        <dbReference type="SAM" id="MobiDB-lite"/>
    </source>
</evidence>
<feature type="region of interest" description="Disordered" evidence="2">
    <location>
        <begin position="1"/>
        <end position="46"/>
    </location>
</feature>